<feature type="transmembrane region" description="Helical" evidence="11">
    <location>
        <begin position="422"/>
        <end position="443"/>
    </location>
</feature>
<feature type="transmembrane region" description="Helical" evidence="11">
    <location>
        <begin position="341"/>
        <end position="361"/>
    </location>
</feature>
<evidence type="ECO:0000256" key="1">
    <source>
        <dbReference type="ARBA" id="ARBA00004141"/>
    </source>
</evidence>
<evidence type="ECO:0000256" key="10">
    <source>
        <dbReference type="RuleBase" id="RU362091"/>
    </source>
</evidence>
<dbReference type="PANTHER" id="PTHR48086">
    <property type="entry name" value="SODIUM/PROLINE SYMPORTER-RELATED"/>
    <property type="match status" value="1"/>
</dbReference>
<keyword evidence="9" id="KW-0406">Ion transport</keyword>
<dbReference type="Gene3D" id="1.20.1730.10">
    <property type="entry name" value="Sodium/glucose cotransporter"/>
    <property type="match status" value="1"/>
</dbReference>
<keyword evidence="5 11" id="KW-0812">Transmembrane</keyword>
<feature type="transmembrane region" description="Helical" evidence="11">
    <location>
        <begin position="171"/>
        <end position="190"/>
    </location>
</feature>
<keyword evidence="3" id="KW-0813">Transport</keyword>
<dbReference type="InterPro" id="IPR050277">
    <property type="entry name" value="Sodium:Solute_Symporter"/>
</dbReference>
<dbReference type="Proteomes" id="UP001143362">
    <property type="component" value="Unassembled WGS sequence"/>
</dbReference>
<keyword evidence="7 11" id="KW-1133">Transmembrane helix</keyword>
<evidence type="ECO:0000256" key="8">
    <source>
        <dbReference type="ARBA" id="ARBA00023136"/>
    </source>
</evidence>
<dbReference type="PANTHER" id="PTHR48086:SF7">
    <property type="entry name" value="SODIUM-SOLUTE SYMPORTER-RELATED"/>
    <property type="match status" value="1"/>
</dbReference>
<evidence type="ECO:0000256" key="2">
    <source>
        <dbReference type="ARBA" id="ARBA00006434"/>
    </source>
</evidence>
<gene>
    <name evidence="12" type="ORF">EYC98_08165</name>
</gene>
<evidence type="ECO:0000256" key="7">
    <source>
        <dbReference type="ARBA" id="ARBA00022989"/>
    </source>
</evidence>
<organism evidence="12 13">
    <name type="scientific">Candidatus Litorirhabdus singularis</name>
    <dbReference type="NCBI Taxonomy" id="2518993"/>
    <lineage>
        <taxon>Bacteria</taxon>
        <taxon>Pseudomonadati</taxon>
        <taxon>Pseudomonadota</taxon>
        <taxon>Gammaproteobacteria</taxon>
        <taxon>Cellvibrionales</taxon>
        <taxon>Halieaceae</taxon>
        <taxon>Candidatus Litorirhabdus</taxon>
    </lineage>
</organism>
<dbReference type="CDD" id="cd10322">
    <property type="entry name" value="SLC5sbd"/>
    <property type="match status" value="1"/>
</dbReference>
<reference evidence="12" key="1">
    <citation type="submission" date="2019-02" db="EMBL/GenBank/DDBJ databases">
        <authorList>
            <person name="Li S.-H."/>
        </authorList>
    </citation>
    <scope>NUCLEOTIDE SEQUENCE</scope>
    <source>
        <strain evidence="12">IMCC14734</strain>
    </source>
</reference>
<feature type="transmembrane region" description="Helical" evidence="11">
    <location>
        <begin position="210"/>
        <end position="229"/>
    </location>
</feature>
<keyword evidence="13" id="KW-1185">Reference proteome</keyword>
<keyword evidence="9" id="KW-0739">Sodium transport</keyword>
<keyword evidence="6" id="KW-0769">Symport</keyword>
<evidence type="ECO:0000313" key="13">
    <source>
        <dbReference type="Proteomes" id="UP001143362"/>
    </source>
</evidence>
<feature type="transmembrane region" description="Helical" evidence="11">
    <location>
        <begin position="367"/>
        <end position="391"/>
    </location>
</feature>
<feature type="transmembrane region" description="Helical" evidence="11">
    <location>
        <begin position="104"/>
        <end position="129"/>
    </location>
</feature>
<evidence type="ECO:0000256" key="5">
    <source>
        <dbReference type="ARBA" id="ARBA00022692"/>
    </source>
</evidence>
<comment type="similarity">
    <text evidence="2 10">Belongs to the sodium:solute symporter (SSF) (TC 2.A.21) family.</text>
</comment>
<comment type="caution">
    <text evidence="12">The sequence shown here is derived from an EMBL/GenBank/DDBJ whole genome shotgun (WGS) entry which is preliminary data.</text>
</comment>
<name>A0ABT3THF2_9GAMM</name>
<dbReference type="Pfam" id="PF00474">
    <property type="entry name" value="SSF"/>
    <property type="match status" value="1"/>
</dbReference>
<feature type="transmembrane region" description="Helical" evidence="11">
    <location>
        <begin position="295"/>
        <end position="320"/>
    </location>
</feature>
<feature type="transmembrane region" description="Helical" evidence="11">
    <location>
        <begin position="141"/>
        <end position="164"/>
    </location>
</feature>
<dbReference type="EMBL" id="SHNN01000001">
    <property type="protein sequence ID" value="MCX2980849.1"/>
    <property type="molecule type" value="Genomic_DNA"/>
</dbReference>
<accession>A0ABT3THF2</accession>
<keyword evidence="8 11" id="KW-0472">Membrane</keyword>
<evidence type="ECO:0000256" key="11">
    <source>
        <dbReference type="SAM" id="Phobius"/>
    </source>
</evidence>
<dbReference type="InterPro" id="IPR038377">
    <property type="entry name" value="Na/Glc_symporter_sf"/>
</dbReference>
<sequence>MVALLGVGYYASRQIKGSVDYAVGGRSFGLPVLLGTLAGSVIGASATMGKAGKAYEVGFAIMFASAAYFLGYLLLAWLAPKLRAANIDSLPDVLERRFGSSMRLVAAVVLLLVVIPVFGIQLIACGLIVVEFMGDLGISYAEAVGIAALIIVLYTMLGGLLAVAYTDLVQVLVMALALGVLLPLMMTLELGETGQLSGVLQSPTGEILGGMNWGYVLSFIPAFTAFVVIDPGAWQRIAAARRASDLRPAMLLTAAFYLFWSLLVACLGVAAFNLYPDLMAGDAAIPQLVMDFMPPVLKGLCLAAIIALIMSTADSALLICGTTVSWDVVRVLRPNTADKTLLLISRLVILVVGLLGILFALSPIPLFEINLIALGLFVSGLFAPVMAALFYHRVTSRAAIVASGVGVATVLGLYAAKFLGGYALPVEPIFISLTLSLSSLFIVSRLTYREEFATTPVLAKDQEVPNVC</sequence>
<keyword evidence="9" id="KW-0915">Sodium</keyword>
<proteinExistence type="inferred from homology"/>
<feature type="transmembrane region" description="Helical" evidence="11">
    <location>
        <begin position="398"/>
        <end position="416"/>
    </location>
</feature>
<feature type="transmembrane region" description="Helical" evidence="11">
    <location>
        <begin position="250"/>
        <end position="275"/>
    </location>
</feature>
<dbReference type="PROSITE" id="PS50283">
    <property type="entry name" value="NA_SOLUT_SYMP_3"/>
    <property type="match status" value="1"/>
</dbReference>
<feature type="transmembrane region" description="Helical" evidence="11">
    <location>
        <begin position="57"/>
        <end position="79"/>
    </location>
</feature>
<dbReference type="PROSITE" id="PS00456">
    <property type="entry name" value="NA_SOLUT_SYMP_1"/>
    <property type="match status" value="1"/>
</dbReference>
<evidence type="ECO:0000256" key="6">
    <source>
        <dbReference type="ARBA" id="ARBA00022847"/>
    </source>
</evidence>
<dbReference type="InterPro" id="IPR018212">
    <property type="entry name" value="Na/solute_symporter_CS"/>
</dbReference>
<evidence type="ECO:0000313" key="12">
    <source>
        <dbReference type="EMBL" id="MCX2980849.1"/>
    </source>
</evidence>
<evidence type="ECO:0000256" key="4">
    <source>
        <dbReference type="ARBA" id="ARBA00022475"/>
    </source>
</evidence>
<comment type="subcellular location">
    <subcellularLocation>
        <location evidence="1">Membrane</location>
        <topology evidence="1">Multi-pass membrane protein</topology>
    </subcellularLocation>
</comment>
<evidence type="ECO:0000256" key="3">
    <source>
        <dbReference type="ARBA" id="ARBA00022448"/>
    </source>
</evidence>
<dbReference type="InterPro" id="IPR001734">
    <property type="entry name" value="Na/solute_symporter"/>
</dbReference>
<keyword evidence="4" id="KW-1003">Cell membrane</keyword>
<protein>
    <submittedName>
        <fullName evidence="12">Sodium:solute symporter family protein</fullName>
    </submittedName>
</protein>
<evidence type="ECO:0000256" key="9">
    <source>
        <dbReference type="ARBA" id="ARBA00023201"/>
    </source>
</evidence>